<dbReference type="AlphaFoldDB" id="A0A1H3J972"/>
<keyword evidence="1" id="KW-0812">Transmembrane</keyword>
<feature type="transmembrane region" description="Helical" evidence="1">
    <location>
        <begin position="12"/>
        <end position="31"/>
    </location>
</feature>
<gene>
    <name evidence="2" type="ORF">SAMN05216247_103505</name>
</gene>
<sequence>MSFSLFEKPELAIGLALGFLFLVFITFKFVWKRNVNVKAKKGSVAINGENNGDITIKSRKGK</sequence>
<keyword evidence="1" id="KW-0472">Membrane</keyword>
<dbReference type="Proteomes" id="UP000182902">
    <property type="component" value="Unassembled WGS sequence"/>
</dbReference>
<accession>A0A1H3J972</accession>
<keyword evidence="1" id="KW-1133">Transmembrane helix</keyword>
<name>A0A1H3J972_9PSED</name>
<evidence type="ECO:0000313" key="3">
    <source>
        <dbReference type="Proteomes" id="UP000182902"/>
    </source>
</evidence>
<evidence type="ECO:0000313" key="2">
    <source>
        <dbReference type="EMBL" id="SDY36560.1"/>
    </source>
</evidence>
<dbReference type="EMBL" id="FNOX01000003">
    <property type="protein sequence ID" value="SDY36560.1"/>
    <property type="molecule type" value="Genomic_DNA"/>
</dbReference>
<protein>
    <submittedName>
        <fullName evidence="2">Uncharacterized protein</fullName>
    </submittedName>
</protein>
<dbReference type="RefSeq" id="WP_074854447.1">
    <property type="nucleotide sequence ID" value="NZ_FNOX01000003.1"/>
</dbReference>
<reference evidence="2 3" key="1">
    <citation type="submission" date="2016-10" db="EMBL/GenBank/DDBJ databases">
        <authorList>
            <person name="de Groot N.N."/>
        </authorList>
    </citation>
    <scope>NUCLEOTIDE SEQUENCE [LARGE SCALE GENOMIC DNA]</scope>
    <source>
        <strain evidence="2 3">ICMP 14252</strain>
    </source>
</reference>
<organism evidence="2 3">
    <name type="scientific">Pseudomonas salomonii</name>
    <dbReference type="NCBI Taxonomy" id="191391"/>
    <lineage>
        <taxon>Bacteria</taxon>
        <taxon>Pseudomonadati</taxon>
        <taxon>Pseudomonadota</taxon>
        <taxon>Gammaproteobacteria</taxon>
        <taxon>Pseudomonadales</taxon>
        <taxon>Pseudomonadaceae</taxon>
        <taxon>Pseudomonas</taxon>
    </lineage>
</organism>
<proteinExistence type="predicted"/>
<evidence type="ECO:0000256" key="1">
    <source>
        <dbReference type="SAM" id="Phobius"/>
    </source>
</evidence>